<dbReference type="AlphaFoldDB" id="A0A402BK94"/>
<reference evidence="2" key="1">
    <citation type="submission" date="2018-12" db="EMBL/GenBank/DDBJ databases">
        <title>Tengunoibacter tsumagoiensis gen. nov., sp. nov., Dictyobacter kobayashii sp. nov., D. alpinus sp. nov., and D. joshuensis sp. nov. and description of Dictyobacteraceae fam. nov. within the order Ktedonobacterales isolated from Tengu-no-mugimeshi.</title>
        <authorList>
            <person name="Wang C.M."/>
            <person name="Zheng Y."/>
            <person name="Sakai Y."/>
            <person name="Toyoda A."/>
            <person name="Minakuchi Y."/>
            <person name="Abe K."/>
            <person name="Yokota A."/>
            <person name="Yabe S."/>
        </authorList>
    </citation>
    <scope>NUCLEOTIDE SEQUENCE [LARGE SCALE GENOMIC DNA]</scope>
    <source>
        <strain evidence="2">Uno16</strain>
    </source>
</reference>
<name>A0A402BK94_9CHLR</name>
<evidence type="ECO:0000313" key="2">
    <source>
        <dbReference type="Proteomes" id="UP000287171"/>
    </source>
</evidence>
<protein>
    <submittedName>
        <fullName evidence="1">Uncharacterized protein</fullName>
    </submittedName>
</protein>
<dbReference type="EMBL" id="BIFT01000002">
    <property type="protein sequence ID" value="GCE31773.1"/>
    <property type="molecule type" value="Genomic_DNA"/>
</dbReference>
<dbReference type="PROSITE" id="PS51257">
    <property type="entry name" value="PROKAR_LIPOPROTEIN"/>
    <property type="match status" value="1"/>
</dbReference>
<comment type="caution">
    <text evidence="1">The sequence shown here is derived from an EMBL/GenBank/DDBJ whole genome shotgun (WGS) entry which is preliminary data.</text>
</comment>
<keyword evidence="2" id="KW-1185">Reference proteome</keyword>
<organism evidence="1 2">
    <name type="scientific">Dictyobacter alpinus</name>
    <dbReference type="NCBI Taxonomy" id="2014873"/>
    <lineage>
        <taxon>Bacteria</taxon>
        <taxon>Bacillati</taxon>
        <taxon>Chloroflexota</taxon>
        <taxon>Ktedonobacteria</taxon>
        <taxon>Ktedonobacterales</taxon>
        <taxon>Dictyobacteraceae</taxon>
        <taxon>Dictyobacter</taxon>
    </lineage>
</organism>
<accession>A0A402BK94</accession>
<sequence length="47" mass="5015">MSKFYPLHLAPTALACFEEENGEAVATASPFSSSKEWACGKRAHGVS</sequence>
<proteinExistence type="predicted"/>
<dbReference type="Proteomes" id="UP000287171">
    <property type="component" value="Unassembled WGS sequence"/>
</dbReference>
<evidence type="ECO:0000313" key="1">
    <source>
        <dbReference type="EMBL" id="GCE31773.1"/>
    </source>
</evidence>
<gene>
    <name evidence="1" type="ORF">KDA_72570</name>
</gene>